<dbReference type="InterPro" id="IPR036390">
    <property type="entry name" value="WH_DNA-bd_sf"/>
</dbReference>
<dbReference type="PANTHER" id="PTHR46361">
    <property type="entry name" value="ELECTRON CARRIER/ PROTEIN DISULFIDE OXIDOREDUCTASE"/>
    <property type="match status" value="1"/>
</dbReference>
<accession>A0A0K9PBB9</accession>
<name>A0A0K9PBB9_ZOSMR</name>
<dbReference type="AlphaFoldDB" id="A0A0K9PBB9"/>
<dbReference type="PANTHER" id="PTHR46361:SF3">
    <property type="entry name" value="ELECTRON CARRIER_ PROTEIN DISULFIDE OXIDOREDUCTASE"/>
    <property type="match status" value="1"/>
</dbReference>
<dbReference type="OrthoDB" id="418495at2759"/>
<protein>
    <recommendedName>
        <fullName evidence="2">DEP domain-containing protein</fullName>
    </recommendedName>
</protein>
<feature type="domain" description="DEP" evidence="2">
    <location>
        <begin position="345"/>
        <end position="418"/>
    </location>
</feature>
<dbReference type="InterPro" id="IPR000591">
    <property type="entry name" value="DEP_dom"/>
</dbReference>
<feature type="compositionally biased region" description="Basic and acidic residues" evidence="1">
    <location>
        <begin position="1"/>
        <end position="10"/>
    </location>
</feature>
<feature type="compositionally biased region" description="Polar residues" evidence="1">
    <location>
        <begin position="56"/>
        <end position="74"/>
    </location>
</feature>
<feature type="region of interest" description="Disordered" evidence="1">
    <location>
        <begin position="160"/>
        <end position="182"/>
    </location>
</feature>
<dbReference type="Proteomes" id="UP000036987">
    <property type="component" value="Unassembled WGS sequence"/>
</dbReference>
<feature type="region of interest" description="Disordered" evidence="1">
    <location>
        <begin position="1"/>
        <end position="78"/>
    </location>
</feature>
<proteinExistence type="predicted"/>
<evidence type="ECO:0000313" key="4">
    <source>
        <dbReference type="Proteomes" id="UP000036987"/>
    </source>
</evidence>
<organism evidence="3 4">
    <name type="scientific">Zostera marina</name>
    <name type="common">Eelgrass</name>
    <dbReference type="NCBI Taxonomy" id="29655"/>
    <lineage>
        <taxon>Eukaryota</taxon>
        <taxon>Viridiplantae</taxon>
        <taxon>Streptophyta</taxon>
        <taxon>Embryophyta</taxon>
        <taxon>Tracheophyta</taxon>
        <taxon>Spermatophyta</taxon>
        <taxon>Magnoliopsida</taxon>
        <taxon>Liliopsida</taxon>
        <taxon>Zosteraceae</taxon>
        <taxon>Zostera</taxon>
    </lineage>
</organism>
<sequence length="696" mass="79468">MEEEKTRDEIGDNSSIQEDHFRSTPDVQIKDELILSHEMRPSTKSDKIEPEHPQNNDRVSMQESDNSIGNQTVEKNLHEEKEAGLVIDGIETPKLGDSKNSSKLSVNPEQEGQFYDWPEKAVALTNLVKEKSAVAVSTLIRRLSGKKDEDEQVISGGEEMNASVDKGSHEDEEISETNIKDDSKDNFKWNPLNFIKIPWDLDMRSNTGQESNVYSEHPKEELLTKGRIIVYTKLQCQESKDVRLFMHQKKLKYIEINVDIYPSRKLELEKITGSSDVPRIYFNDLLIGGLSEMNDLNESGKIDEKISYVINEEPSPAAPLPPLSGEDDVSGGGVVDESATIVRKMKKAIVLGDRFYKMRRFSNCFLGSEAVDFLSEDRYLERDEAVEFGRKLVDDHFFQHVLDENLFEDSNHLYRFLEDDPVIINQCYNIPKGLLETKAKPINEIASRLRILSYAIFEAYVSEDGKHVDYKSLNCSEEFKRYLRIVEELHRVKLNEMSREDSLSFFINLYNMMTIHAILTWGYPVGTLDRRKFVGDFKYFLSGSLYSLSAIYNGILRANQRPPYTLTKIFGAKDKRAMVSLPYPEPLVHFALVCGARSAPALRCYSPGNIDQELIDAARNFLRNGGIFVDTEAKVVVVSKILKWFSVDFGNNEIEVIKHAANYLEASKTGELLELLANNNAQLKVTYQSYDWSLNY</sequence>
<dbReference type="Gene3D" id="1.10.10.10">
    <property type="entry name" value="Winged helix-like DNA-binding domain superfamily/Winged helix DNA-binding domain"/>
    <property type="match status" value="1"/>
</dbReference>
<dbReference type="InterPro" id="IPR002109">
    <property type="entry name" value="Glutaredoxin"/>
</dbReference>
<comment type="caution">
    <text evidence="3">The sequence shown here is derived from an EMBL/GenBank/DDBJ whole genome shotgun (WGS) entry which is preliminary data.</text>
</comment>
<keyword evidence="4" id="KW-1185">Reference proteome</keyword>
<dbReference type="EMBL" id="LFYR01000981">
    <property type="protein sequence ID" value="KMZ66254.1"/>
    <property type="molecule type" value="Genomic_DNA"/>
</dbReference>
<dbReference type="Pfam" id="PF04784">
    <property type="entry name" value="DUF547"/>
    <property type="match status" value="1"/>
</dbReference>
<dbReference type="SUPFAM" id="SSF52833">
    <property type="entry name" value="Thioredoxin-like"/>
    <property type="match status" value="1"/>
</dbReference>
<evidence type="ECO:0000259" key="2">
    <source>
        <dbReference type="PROSITE" id="PS50186"/>
    </source>
</evidence>
<dbReference type="InterPro" id="IPR036388">
    <property type="entry name" value="WH-like_DNA-bd_sf"/>
</dbReference>
<dbReference type="GO" id="GO:0035556">
    <property type="term" value="P:intracellular signal transduction"/>
    <property type="evidence" value="ECO:0007669"/>
    <property type="project" value="InterPro"/>
</dbReference>
<dbReference type="OMA" id="IVVSQCH"/>
<dbReference type="InterPro" id="IPR006869">
    <property type="entry name" value="DUF547"/>
</dbReference>
<gene>
    <name evidence="3" type="ORF">ZOSMA_2G02650</name>
</gene>
<dbReference type="Pfam" id="PF00610">
    <property type="entry name" value="DEP"/>
    <property type="match status" value="1"/>
</dbReference>
<dbReference type="SUPFAM" id="SSF46785">
    <property type="entry name" value="Winged helix' DNA-binding domain"/>
    <property type="match status" value="1"/>
</dbReference>
<dbReference type="CDD" id="cd04371">
    <property type="entry name" value="DEP"/>
    <property type="match status" value="1"/>
</dbReference>
<dbReference type="Gene3D" id="3.40.30.10">
    <property type="entry name" value="Glutaredoxin"/>
    <property type="match status" value="1"/>
</dbReference>
<evidence type="ECO:0000313" key="3">
    <source>
        <dbReference type="EMBL" id="KMZ66254.1"/>
    </source>
</evidence>
<dbReference type="Pfam" id="PF00462">
    <property type="entry name" value="Glutaredoxin"/>
    <property type="match status" value="1"/>
</dbReference>
<dbReference type="SMART" id="SM00049">
    <property type="entry name" value="DEP"/>
    <property type="match status" value="1"/>
</dbReference>
<dbReference type="PROSITE" id="PS51354">
    <property type="entry name" value="GLUTAREDOXIN_2"/>
    <property type="match status" value="1"/>
</dbReference>
<dbReference type="InterPro" id="IPR036249">
    <property type="entry name" value="Thioredoxin-like_sf"/>
</dbReference>
<evidence type="ECO:0000256" key="1">
    <source>
        <dbReference type="SAM" id="MobiDB-lite"/>
    </source>
</evidence>
<feature type="compositionally biased region" description="Basic and acidic residues" evidence="1">
    <location>
        <begin position="17"/>
        <end position="55"/>
    </location>
</feature>
<dbReference type="PROSITE" id="PS50186">
    <property type="entry name" value="DEP"/>
    <property type="match status" value="1"/>
</dbReference>
<dbReference type="STRING" id="29655.A0A0K9PBB9"/>
<reference evidence="4" key="1">
    <citation type="journal article" date="2016" name="Nature">
        <title>The genome of the seagrass Zostera marina reveals angiosperm adaptation to the sea.</title>
        <authorList>
            <person name="Olsen J.L."/>
            <person name="Rouze P."/>
            <person name="Verhelst B."/>
            <person name="Lin Y.-C."/>
            <person name="Bayer T."/>
            <person name="Collen J."/>
            <person name="Dattolo E."/>
            <person name="De Paoli E."/>
            <person name="Dittami S."/>
            <person name="Maumus F."/>
            <person name="Michel G."/>
            <person name="Kersting A."/>
            <person name="Lauritano C."/>
            <person name="Lohaus R."/>
            <person name="Toepel M."/>
            <person name="Tonon T."/>
            <person name="Vanneste K."/>
            <person name="Amirebrahimi M."/>
            <person name="Brakel J."/>
            <person name="Bostroem C."/>
            <person name="Chovatia M."/>
            <person name="Grimwood J."/>
            <person name="Jenkins J.W."/>
            <person name="Jueterbock A."/>
            <person name="Mraz A."/>
            <person name="Stam W.T."/>
            <person name="Tice H."/>
            <person name="Bornberg-Bauer E."/>
            <person name="Green P.J."/>
            <person name="Pearson G.A."/>
            <person name="Procaccini G."/>
            <person name="Duarte C.M."/>
            <person name="Schmutz J."/>
            <person name="Reusch T.B.H."/>
            <person name="Van de Peer Y."/>
        </authorList>
    </citation>
    <scope>NUCLEOTIDE SEQUENCE [LARGE SCALE GENOMIC DNA]</scope>
    <source>
        <strain evidence="4">cv. Finnish</strain>
    </source>
</reference>